<dbReference type="AlphaFoldDB" id="A0A7K3WDI2"/>
<dbReference type="EMBL" id="JAAGWK010000010">
    <property type="protein sequence ID" value="NEL53830.1"/>
    <property type="molecule type" value="Genomic_DNA"/>
</dbReference>
<dbReference type="Proteomes" id="UP000470470">
    <property type="component" value="Unassembled WGS sequence"/>
</dbReference>
<evidence type="ECO:0000313" key="1">
    <source>
        <dbReference type="EMBL" id="NEL53830.1"/>
    </source>
</evidence>
<reference evidence="1 2" key="1">
    <citation type="submission" date="2020-02" db="EMBL/GenBank/DDBJ databases">
        <title>The whole genome sequence of CPCC 205119.</title>
        <authorList>
            <person name="Jiang Z."/>
        </authorList>
    </citation>
    <scope>NUCLEOTIDE SEQUENCE [LARGE SCALE GENOMIC DNA]</scope>
    <source>
        <strain evidence="1 2">CPCC 205119</strain>
    </source>
</reference>
<comment type="caution">
    <text evidence="1">The sequence shown here is derived from an EMBL/GenBank/DDBJ whole genome shotgun (WGS) entry which is preliminary data.</text>
</comment>
<name>A0A7K3WDI2_9ACTN</name>
<evidence type="ECO:0000313" key="2">
    <source>
        <dbReference type="Proteomes" id="UP000470470"/>
    </source>
</evidence>
<keyword evidence="2" id="KW-1185">Reference proteome</keyword>
<sequence length="123" mass="13029">MTDPRALAGRRHAHAYLSALESGDEAAAEGLLAQLDDRADLVFLGAELTGLARRAARSLSPAERAQATGRQMRLQLLRDAGKGSTVGLRRWISASATETLGLLGRSIPDPADRLAELRRGASA</sequence>
<proteinExistence type="predicted"/>
<gene>
    <name evidence="1" type="ORF">G1H19_07440</name>
</gene>
<protein>
    <submittedName>
        <fullName evidence="1">Uncharacterized protein</fullName>
    </submittedName>
</protein>
<dbReference type="RefSeq" id="WP_152729777.1">
    <property type="nucleotide sequence ID" value="NZ_JAABOZ010000002.1"/>
</dbReference>
<accession>A0A7K3WDI2</accession>
<organism evidence="1 2">
    <name type="scientific">Goekera deserti</name>
    <dbReference type="NCBI Taxonomy" id="2497753"/>
    <lineage>
        <taxon>Bacteria</taxon>
        <taxon>Bacillati</taxon>
        <taxon>Actinomycetota</taxon>
        <taxon>Actinomycetes</taxon>
        <taxon>Geodermatophilales</taxon>
        <taxon>Geodermatophilaceae</taxon>
        <taxon>Goekera</taxon>
    </lineage>
</organism>